<evidence type="ECO:0000313" key="2">
    <source>
        <dbReference type="Proteomes" id="UP001284601"/>
    </source>
</evidence>
<protein>
    <recommendedName>
        <fullName evidence="3">Resolvase/invertase-type recombinase catalytic domain-containing protein</fullName>
    </recommendedName>
</protein>
<gene>
    <name evidence="1" type="ORF">R7226_01410</name>
</gene>
<dbReference type="EMBL" id="JAWSTH010000002">
    <property type="protein sequence ID" value="MDW5592975.1"/>
    <property type="molecule type" value="Genomic_DNA"/>
</dbReference>
<reference evidence="1 2" key="2">
    <citation type="submission" date="2023-10" db="EMBL/GenBank/DDBJ databases">
        <authorList>
            <person name="Han X.F."/>
        </authorList>
    </citation>
    <scope>NUCLEOTIDE SEQUENCE [LARGE SCALE GENOMIC DNA]</scope>
    <source>
        <strain evidence="1 2">KCTC 39840</strain>
    </source>
</reference>
<name>A0ABU4HI39_9ACTN</name>
<evidence type="ECO:0000313" key="1">
    <source>
        <dbReference type="EMBL" id="MDW5592975.1"/>
    </source>
</evidence>
<evidence type="ECO:0008006" key="3">
    <source>
        <dbReference type="Google" id="ProtNLM"/>
    </source>
</evidence>
<accession>A0ABU4HI39</accession>
<sequence>MIVIPASRRSDAVLGERLSIEQIVREQLALALRRSGYDVSGIRQTLDDRPSIGSSWWAIATLVSRHQLWIVCELRRSLLRSVVSWRLVTQPPAR</sequence>
<dbReference type="RefSeq" id="WP_318595235.1">
    <property type="nucleotide sequence ID" value="NZ_JAWSTH010000002.1"/>
</dbReference>
<proteinExistence type="predicted"/>
<dbReference type="Proteomes" id="UP001284601">
    <property type="component" value="Unassembled WGS sequence"/>
</dbReference>
<comment type="caution">
    <text evidence="1">The sequence shown here is derived from an EMBL/GenBank/DDBJ whole genome shotgun (WGS) entry which is preliminary data.</text>
</comment>
<reference evidence="2" key="1">
    <citation type="submission" date="2023-07" db="EMBL/GenBank/DDBJ databases">
        <title>Conexibacter stalactiti sp. nov., isolated from stalactites in a lava cave and emended description of the genus Conexibacter.</title>
        <authorList>
            <person name="Lee S.D."/>
        </authorList>
    </citation>
    <scope>NUCLEOTIDE SEQUENCE [LARGE SCALE GENOMIC DNA]</scope>
    <source>
        <strain evidence="2">KCTC 39840</strain>
    </source>
</reference>
<keyword evidence="2" id="KW-1185">Reference proteome</keyword>
<organism evidence="1 2">
    <name type="scientific">Conexibacter stalactiti</name>
    <dbReference type="NCBI Taxonomy" id="1940611"/>
    <lineage>
        <taxon>Bacteria</taxon>
        <taxon>Bacillati</taxon>
        <taxon>Actinomycetota</taxon>
        <taxon>Thermoleophilia</taxon>
        <taxon>Solirubrobacterales</taxon>
        <taxon>Conexibacteraceae</taxon>
        <taxon>Conexibacter</taxon>
    </lineage>
</organism>